<dbReference type="GO" id="GO:0004519">
    <property type="term" value="F:endonuclease activity"/>
    <property type="evidence" value="ECO:0007669"/>
    <property type="project" value="UniProtKB-KW"/>
</dbReference>
<evidence type="ECO:0000256" key="2">
    <source>
        <dbReference type="ARBA" id="ARBA00022578"/>
    </source>
</evidence>
<feature type="domain" description="Probable transposase IS891/IS1136/IS1341" evidence="5">
    <location>
        <begin position="192"/>
        <end position="297"/>
    </location>
</feature>
<dbReference type="Proteomes" id="UP001623600">
    <property type="component" value="Unassembled WGS sequence"/>
</dbReference>
<sequence length="417" mass="48366">MKLAFKFKPELNDLQLKVIEELSYHTTKLYNIANHDNLENGFKSYYDMNTMYNANWHKDYLHSHNYQHCLRVLEQNWKSYFKAIADYKKNHSKYLGCPRQPKYKNHNDKKNEIIFTSAGIRFKDNTLMLSLSKAMQVEYGVKSLNFEVSEKLQSLLNWNSLQQVKIKWDNSIKEWYLILIHIKPEETLPDDFNNIMSIDLGLSNLATVTFLNDEESYIINGKPLKAVNGFVNKKIAHLQSITMHMVGSDKFKDTKQITGLRKYRDDYINNYLHKASRQVIDLALKHKCSTIVIGDIEGIKQNMNYAKTFVQIPVARFKELILYKAQLVGIKVIAQKEAYSSGCSALDLEPINKAHYNKNRRIYRGLFKSNTGIKINADVNGSLNILMLYTKDKCIPKLIQTAKDKGYVNSPVKLRVA</sequence>
<name>A0ABW8S1D6_9CLOT</name>
<evidence type="ECO:0000256" key="4">
    <source>
        <dbReference type="ARBA" id="ARBA00023172"/>
    </source>
</evidence>
<organism evidence="7 8">
    <name type="scientific">Candidatus Clostridium helianthi</name>
    <dbReference type="NCBI Taxonomy" id="3381660"/>
    <lineage>
        <taxon>Bacteria</taxon>
        <taxon>Bacillati</taxon>
        <taxon>Bacillota</taxon>
        <taxon>Clostridia</taxon>
        <taxon>Eubacteriales</taxon>
        <taxon>Clostridiaceae</taxon>
        <taxon>Clostridium</taxon>
    </lineage>
</organism>
<dbReference type="RefSeq" id="WP_406760437.1">
    <property type="nucleotide sequence ID" value="NZ_JBJIAB010000002.1"/>
</dbReference>
<proteinExistence type="inferred from homology"/>
<comment type="similarity">
    <text evidence="1">In the C-terminal section; belongs to the transposase 35 family.</text>
</comment>
<keyword evidence="7" id="KW-0255">Endonuclease</keyword>
<dbReference type="Pfam" id="PF07282">
    <property type="entry name" value="Cas12f1-like_TNB"/>
    <property type="match status" value="1"/>
</dbReference>
<comment type="caution">
    <text evidence="7">The sequence shown here is derived from an EMBL/GenBank/DDBJ whole genome shotgun (WGS) entry which is preliminary data.</text>
</comment>
<dbReference type="NCBIfam" id="TIGR01766">
    <property type="entry name" value="IS200/IS605 family accessory protein TnpB-like domain"/>
    <property type="match status" value="1"/>
</dbReference>
<dbReference type="EMBL" id="JBJIAB010000002">
    <property type="protein sequence ID" value="MFL0163982.1"/>
    <property type="molecule type" value="Genomic_DNA"/>
</dbReference>
<dbReference type="InterPro" id="IPR001959">
    <property type="entry name" value="Transposase"/>
</dbReference>
<keyword evidence="4" id="KW-0233">DNA recombination</keyword>
<keyword evidence="3" id="KW-0238">DNA-binding</keyword>
<dbReference type="Pfam" id="PF01385">
    <property type="entry name" value="OrfB_IS605"/>
    <property type="match status" value="1"/>
</dbReference>
<evidence type="ECO:0000313" key="8">
    <source>
        <dbReference type="Proteomes" id="UP001623600"/>
    </source>
</evidence>
<keyword evidence="7" id="KW-0378">Hydrolase</keyword>
<reference evidence="7 8" key="1">
    <citation type="submission" date="2024-11" db="EMBL/GenBank/DDBJ databases">
        <authorList>
            <person name="Heng Y.C."/>
            <person name="Lim A.C.H."/>
            <person name="Lee J.K.Y."/>
            <person name="Kittelmann S."/>
        </authorList>
    </citation>
    <scope>NUCLEOTIDE SEQUENCE [LARGE SCALE GENOMIC DNA]</scope>
    <source>
        <strain evidence="7 8">WILCCON 0112</strain>
    </source>
</reference>
<evidence type="ECO:0000256" key="1">
    <source>
        <dbReference type="ARBA" id="ARBA00008761"/>
    </source>
</evidence>
<evidence type="ECO:0000259" key="6">
    <source>
        <dbReference type="Pfam" id="PF07282"/>
    </source>
</evidence>
<keyword evidence="2" id="KW-0815">Transposition</keyword>
<gene>
    <name evidence="7" type="ORF">ACJDTP_02730</name>
</gene>
<protein>
    <submittedName>
        <fullName evidence="7">RNA-guided endonuclease InsQ/TnpB family protein</fullName>
    </submittedName>
</protein>
<dbReference type="InterPro" id="IPR010095">
    <property type="entry name" value="Cas12f1-like_TNB"/>
</dbReference>
<evidence type="ECO:0000259" key="5">
    <source>
        <dbReference type="Pfam" id="PF01385"/>
    </source>
</evidence>
<keyword evidence="8" id="KW-1185">Reference proteome</keyword>
<evidence type="ECO:0000313" key="7">
    <source>
        <dbReference type="EMBL" id="MFL0163982.1"/>
    </source>
</evidence>
<accession>A0ABW8S1D6</accession>
<evidence type="ECO:0000256" key="3">
    <source>
        <dbReference type="ARBA" id="ARBA00023125"/>
    </source>
</evidence>
<dbReference type="NCBIfam" id="NF040570">
    <property type="entry name" value="guided_TnpB"/>
    <property type="match status" value="1"/>
</dbReference>
<keyword evidence="7" id="KW-0540">Nuclease</keyword>
<feature type="domain" description="Cas12f1-like TNB" evidence="6">
    <location>
        <begin position="316"/>
        <end position="385"/>
    </location>
</feature>